<dbReference type="EMBL" id="SZYD01000007">
    <property type="protein sequence ID" value="KAD5802774.1"/>
    <property type="molecule type" value="Genomic_DNA"/>
</dbReference>
<dbReference type="Proteomes" id="UP000326396">
    <property type="component" value="Linkage Group LG15"/>
</dbReference>
<evidence type="ECO:0000313" key="1">
    <source>
        <dbReference type="EMBL" id="KAD5802774.1"/>
    </source>
</evidence>
<dbReference type="FunFam" id="3.30.70.270:FF:000020">
    <property type="entry name" value="Transposon Tf2-6 polyprotein-like Protein"/>
    <property type="match status" value="1"/>
</dbReference>
<dbReference type="SUPFAM" id="SSF56672">
    <property type="entry name" value="DNA/RNA polymerases"/>
    <property type="match status" value="1"/>
</dbReference>
<proteinExistence type="predicted"/>
<dbReference type="Gene3D" id="3.30.70.270">
    <property type="match status" value="1"/>
</dbReference>
<dbReference type="AlphaFoldDB" id="A0A5N6P0M1"/>
<accession>A0A5N6P0M1</accession>
<dbReference type="PANTHER" id="PTHR46148:SF59">
    <property type="entry name" value="NUCLEOTIDYLTRANSFERASE, RIBONUCLEASE H"/>
    <property type="match status" value="1"/>
</dbReference>
<keyword evidence="2" id="KW-1185">Reference proteome</keyword>
<reference evidence="1 2" key="1">
    <citation type="submission" date="2019-05" db="EMBL/GenBank/DDBJ databases">
        <title>Mikania micrantha, genome provides insights into the molecular mechanism of rapid growth.</title>
        <authorList>
            <person name="Liu B."/>
        </authorList>
    </citation>
    <scope>NUCLEOTIDE SEQUENCE [LARGE SCALE GENOMIC DNA]</scope>
    <source>
        <strain evidence="1">NLD-2019</strain>
        <tissue evidence="1">Leaf</tissue>
    </source>
</reference>
<dbReference type="InterPro" id="IPR043502">
    <property type="entry name" value="DNA/RNA_pol_sf"/>
</dbReference>
<dbReference type="PANTHER" id="PTHR46148">
    <property type="entry name" value="CHROMO DOMAIN-CONTAINING PROTEIN"/>
    <property type="match status" value="1"/>
</dbReference>
<dbReference type="InterPro" id="IPR043128">
    <property type="entry name" value="Rev_trsase/Diguanyl_cyclase"/>
</dbReference>
<evidence type="ECO:0000313" key="2">
    <source>
        <dbReference type="Proteomes" id="UP000326396"/>
    </source>
</evidence>
<sequence length="261" mass="30099">MMTVSDLTTIQPLIRLAHKLIDQAIAQGKLPKRGEHMKPQESQKRKEVPFVQPVFISSLWAMRAVPLPEVRTIWAHGQGLQVRQFLGLAGYYRRFIEGFSKIAQSLTSLTHKDKKFDWGEKQGAAFKLLKQKPCTTPILSLPEGCDDFVVHEKNYTTLDLELGAVVVHNVFHILNLKKCLSDEMLVIPLEEIQIGEQLNFVEEPVEIMDRETKKLKLNKIPIVKVRWNSRRGPEFTWEREDQMKQKYPHLFAEQTNTGNTS</sequence>
<name>A0A5N6P0M1_9ASTR</name>
<dbReference type="OrthoDB" id="1939135at2759"/>
<comment type="caution">
    <text evidence="1">The sequence shown here is derived from an EMBL/GenBank/DDBJ whole genome shotgun (WGS) entry which is preliminary data.</text>
</comment>
<organism evidence="1 2">
    <name type="scientific">Mikania micrantha</name>
    <name type="common">bitter vine</name>
    <dbReference type="NCBI Taxonomy" id="192012"/>
    <lineage>
        <taxon>Eukaryota</taxon>
        <taxon>Viridiplantae</taxon>
        <taxon>Streptophyta</taxon>
        <taxon>Embryophyta</taxon>
        <taxon>Tracheophyta</taxon>
        <taxon>Spermatophyta</taxon>
        <taxon>Magnoliopsida</taxon>
        <taxon>eudicotyledons</taxon>
        <taxon>Gunneridae</taxon>
        <taxon>Pentapetalae</taxon>
        <taxon>asterids</taxon>
        <taxon>campanulids</taxon>
        <taxon>Asterales</taxon>
        <taxon>Asteraceae</taxon>
        <taxon>Asteroideae</taxon>
        <taxon>Heliantheae alliance</taxon>
        <taxon>Eupatorieae</taxon>
        <taxon>Mikania</taxon>
    </lineage>
</organism>
<protein>
    <recommendedName>
        <fullName evidence="3">Reverse transcriptase/retrotransposon-derived protein RNase H-like domain-containing protein</fullName>
    </recommendedName>
</protein>
<evidence type="ECO:0008006" key="3">
    <source>
        <dbReference type="Google" id="ProtNLM"/>
    </source>
</evidence>
<gene>
    <name evidence="1" type="ORF">E3N88_14134</name>
</gene>